<organism evidence="19 20">
    <name type="scientific">Halococcoides cellulosivorans</name>
    <dbReference type="NCBI Taxonomy" id="1679096"/>
    <lineage>
        <taxon>Archaea</taxon>
        <taxon>Methanobacteriati</taxon>
        <taxon>Methanobacteriota</taxon>
        <taxon>Stenosarchaea group</taxon>
        <taxon>Halobacteria</taxon>
        <taxon>Halobacteriales</taxon>
        <taxon>Haloarculaceae</taxon>
        <taxon>Halococcoides</taxon>
    </lineage>
</organism>
<dbReference type="SUPFAM" id="SSF82114">
    <property type="entry name" value="Riboflavin kinase-like"/>
    <property type="match status" value="1"/>
</dbReference>
<keyword evidence="7" id="KW-0285">Flavoprotein</keyword>
<evidence type="ECO:0000256" key="9">
    <source>
        <dbReference type="ARBA" id="ARBA00022679"/>
    </source>
</evidence>
<dbReference type="InterPro" id="IPR011991">
    <property type="entry name" value="ArsR-like_HTH"/>
</dbReference>
<evidence type="ECO:0000313" key="19">
    <source>
        <dbReference type="EMBL" id="AWB26567.1"/>
    </source>
</evidence>
<comment type="cofactor">
    <cofactor evidence="1">
        <name>Mg(2+)</name>
        <dbReference type="ChEBI" id="CHEBI:18420"/>
    </cofactor>
</comment>
<gene>
    <name evidence="19" type="ORF">HARCEL1_01980</name>
</gene>
<dbReference type="PANTHER" id="PTHR40706:SF1">
    <property type="entry name" value="RIBOFLAVIN KINASE"/>
    <property type="match status" value="1"/>
</dbReference>
<keyword evidence="10" id="KW-0479">Metal-binding</keyword>
<name>A0A2R4WYE1_9EURY</name>
<keyword evidence="13" id="KW-0460">Magnesium</keyword>
<dbReference type="UniPathway" id="UPA00276">
    <property type="reaction ID" value="UER00929"/>
</dbReference>
<dbReference type="CDD" id="cd00090">
    <property type="entry name" value="HTH_ARSR"/>
    <property type="match status" value="1"/>
</dbReference>
<evidence type="ECO:0000256" key="7">
    <source>
        <dbReference type="ARBA" id="ARBA00022630"/>
    </source>
</evidence>
<comment type="similarity">
    <text evidence="4">Belongs to the archaeal riboflavin kinase family.</text>
</comment>
<dbReference type="PANTHER" id="PTHR40706">
    <property type="entry name" value="RIBOFLAVIN KINASE"/>
    <property type="match status" value="1"/>
</dbReference>
<keyword evidence="8" id="KW-0288">FMN</keyword>
<comment type="function">
    <text evidence="2">Catalyzes the CTP-dependent phosphorylation of riboflavin (vitamin B2) to form flavin mononucleotide (FMN).</text>
</comment>
<evidence type="ECO:0000256" key="12">
    <source>
        <dbReference type="ARBA" id="ARBA00022777"/>
    </source>
</evidence>
<evidence type="ECO:0000256" key="17">
    <source>
        <dbReference type="ARBA" id="ARBA00047857"/>
    </source>
</evidence>
<keyword evidence="12 19" id="KW-0418">Kinase</keyword>
<evidence type="ECO:0000256" key="10">
    <source>
        <dbReference type="ARBA" id="ARBA00022723"/>
    </source>
</evidence>
<dbReference type="GO" id="GO:0009398">
    <property type="term" value="P:FMN biosynthetic process"/>
    <property type="evidence" value="ECO:0007669"/>
    <property type="project" value="UniProtKB-UniPathway"/>
</dbReference>
<evidence type="ECO:0000256" key="4">
    <source>
        <dbReference type="ARBA" id="ARBA00006428"/>
    </source>
</evidence>
<proteinExistence type="inferred from homology"/>
<dbReference type="GeneID" id="36511237"/>
<evidence type="ECO:0000256" key="13">
    <source>
        <dbReference type="ARBA" id="ARBA00022842"/>
    </source>
</evidence>
<keyword evidence="9" id="KW-0808">Transferase</keyword>
<evidence type="ECO:0000256" key="2">
    <source>
        <dbReference type="ARBA" id="ARBA00003072"/>
    </source>
</evidence>
<evidence type="ECO:0000256" key="1">
    <source>
        <dbReference type="ARBA" id="ARBA00001946"/>
    </source>
</evidence>
<evidence type="ECO:0000256" key="14">
    <source>
        <dbReference type="ARBA" id="ARBA00029789"/>
    </source>
</evidence>
<dbReference type="InterPro" id="IPR039063">
    <property type="entry name" value="RibK_CTP-dep"/>
</dbReference>
<evidence type="ECO:0000256" key="15">
    <source>
        <dbReference type="ARBA" id="ARBA00030544"/>
    </source>
</evidence>
<dbReference type="EC" id="2.7.1.161" evidence="5"/>
<dbReference type="GO" id="GO:0046872">
    <property type="term" value="F:metal ion binding"/>
    <property type="evidence" value="ECO:0007669"/>
    <property type="project" value="UniProtKB-KW"/>
</dbReference>
<accession>A0A2R4WYE1</accession>
<dbReference type="KEGG" id="harc:HARCEL1_01980"/>
<evidence type="ECO:0000256" key="16">
    <source>
        <dbReference type="ARBA" id="ARBA00033116"/>
    </source>
</evidence>
<evidence type="ECO:0000256" key="8">
    <source>
        <dbReference type="ARBA" id="ARBA00022643"/>
    </source>
</evidence>
<dbReference type="Gene3D" id="1.10.10.10">
    <property type="entry name" value="Winged helix-like DNA-binding domain superfamily/Winged helix DNA-binding domain"/>
    <property type="match status" value="1"/>
</dbReference>
<evidence type="ECO:0000256" key="11">
    <source>
        <dbReference type="ARBA" id="ARBA00022741"/>
    </source>
</evidence>
<protein>
    <recommendedName>
        <fullName evidence="6">Riboflavin kinase</fullName>
        <ecNumber evidence="5">2.7.1.161</ecNumber>
    </recommendedName>
    <alternativeName>
        <fullName evidence="15">CTP-dependent riboflavin kinase</fullName>
    </alternativeName>
    <alternativeName>
        <fullName evidence="16">CTP:riboflavin 5'-phosphotransferase</fullName>
    </alternativeName>
    <alternativeName>
        <fullName evidence="14">Flavokinase</fullName>
    </alternativeName>
</protein>
<dbReference type="RefSeq" id="WP_108380936.1">
    <property type="nucleotide sequence ID" value="NZ_CP028858.1"/>
</dbReference>
<keyword evidence="20" id="KW-1185">Reference proteome</keyword>
<dbReference type="Proteomes" id="UP000244727">
    <property type="component" value="Chromosome"/>
</dbReference>
<comment type="pathway">
    <text evidence="3">Cofactor biosynthesis; FMN biosynthesis; FMN from riboflavin (CTP route): step 1/1.</text>
</comment>
<reference evidence="19 20" key="1">
    <citation type="submission" date="2018-04" db="EMBL/GenBank/DDBJ databases">
        <title>Halococcoides cellulosivorans gen. nov., sp. nov., an extremely halophilic cellulose-utilizing haloarchaeon from hypersaline lakes.</title>
        <authorList>
            <person name="Sorokin D.Y."/>
            <person name="Toshchakov S.V."/>
            <person name="Samarov N.I."/>
            <person name="Korzhenkov A."/>
            <person name="Kublanov I.V."/>
        </authorList>
    </citation>
    <scope>NUCLEOTIDE SEQUENCE [LARGE SCALE GENOMIC DNA]</scope>
    <source>
        <strain evidence="19 20">HArcel1</strain>
    </source>
</reference>
<comment type="catalytic activity">
    <reaction evidence="17">
        <text>riboflavin + CTP = CDP + FMN + H(+)</text>
        <dbReference type="Rhea" id="RHEA:25021"/>
        <dbReference type="ChEBI" id="CHEBI:15378"/>
        <dbReference type="ChEBI" id="CHEBI:37563"/>
        <dbReference type="ChEBI" id="CHEBI:57986"/>
        <dbReference type="ChEBI" id="CHEBI:58069"/>
        <dbReference type="ChEBI" id="CHEBI:58210"/>
        <dbReference type="EC" id="2.7.1.161"/>
    </reaction>
</comment>
<dbReference type="InterPro" id="IPR036390">
    <property type="entry name" value="WH_DNA-bd_sf"/>
</dbReference>
<dbReference type="GO" id="GO:0009231">
    <property type="term" value="P:riboflavin biosynthetic process"/>
    <property type="evidence" value="ECO:0007669"/>
    <property type="project" value="InterPro"/>
</dbReference>
<evidence type="ECO:0000259" key="18">
    <source>
        <dbReference type="Pfam" id="PF01982"/>
    </source>
</evidence>
<sequence length="233" mass="25635">MAATTGAVGHAERATLKHLALAGALDGAAKVSCASLARRLDVSDQTASRRLQRLEESGAITREKVSDGQWVEITASGEQHLQETYAEYQRIFENSVGVTLSGQLTRGMGEGSHYVSLPGYAEQFERRLGYDPFPGTLNCRLDEESVRARTRMNALDPIVIEGWDGDERTYGPAYCYPATIEAPSGERASPVHVISPERTHHDETELELLAPTRLRDSLDLEDGDRLQIHVTTE</sequence>
<dbReference type="AlphaFoldDB" id="A0A2R4WYE1"/>
<evidence type="ECO:0000256" key="3">
    <source>
        <dbReference type="ARBA" id="ARBA00005219"/>
    </source>
</evidence>
<dbReference type="InterPro" id="IPR036388">
    <property type="entry name" value="WH-like_DNA-bd_sf"/>
</dbReference>
<evidence type="ECO:0000313" key="20">
    <source>
        <dbReference type="Proteomes" id="UP000244727"/>
    </source>
</evidence>
<dbReference type="InterPro" id="IPR023602">
    <property type="entry name" value="Riboflavin_kinase_CTP-dep"/>
</dbReference>
<feature type="domain" description="Riboflavin kinase" evidence="18">
    <location>
        <begin position="105"/>
        <end position="230"/>
    </location>
</feature>
<keyword evidence="11" id="KW-0547">Nucleotide-binding</keyword>
<dbReference type="Pfam" id="PF01982">
    <property type="entry name" value="CTP-dep_RFKase"/>
    <property type="match status" value="1"/>
</dbReference>
<dbReference type="SUPFAM" id="SSF46785">
    <property type="entry name" value="Winged helix' DNA-binding domain"/>
    <property type="match status" value="1"/>
</dbReference>
<dbReference type="InterPro" id="IPR023465">
    <property type="entry name" value="Riboflavin_kinase_dom_sf"/>
</dbReference>
<dbReference type="GO" id="GO:0000166">
    <property type="term" value="F:nucleotide binding"/>
    <property type="evidence" value="ECO:0007669"/>
    <property type="project" value="UniProtKB-KW"/>
</dbReference>
<evidence type="ECO:0000256" key="6">
    <source>
        <dbReference type="ARBA" id="ARBA00017394"/>
    </source>
</evidence>
<dbReference type="EMBL" id="CP028858">
    <property type="protein sequence ID" value="AWB26567.1"/>
    <property type="molecule type" value="Genomic_DNA"/>
</dbReference>
<dbReference type="GO" id="GO:0008531">
    <property type="term" value="F:riboflavin kinase activity"/>
    <property type="evidence" value="ECO:0007669"/>
    <property type="project" value="InterPro"/>
</dbReference>
<dbReference type="Pfam" id="PF12840">
    <property type="entry name" value="HTH_20"/>
    <property type="match status" value="1"/>
</dbReference>
<dbReference type="Gene3D" id="2.40.30.30">
    <property type="entry name" value="Riboflavin kinase-like"/>
    <property type="match status" value="1"/>
</dbReference>
<evidence type="ECO:0000256" key="5">
    <source>
        <dbReference type="ARBA" id="ARBA00011987"/>
    </source>
</evidence>